<evidence type="ECO:0000313" key="17">
    <source>
        <dbReference type="Proteomes" id="UP000694620"/>
    </source>
</evidence>
<dbReference type="InterPro" id="IPR023415">
    <property type="entry name" value="LDLR_class-A_CS"/>
</dbReference>
<dbReference type="GO" id="GO:0005886">
    <property type="term" value="C:plasma membrane"/>
    <property type="evidence" value="ECO:0007669"/>
    <property type="project" value="TreeGrafter"/>
</dbReference>
<dbReference type="GO" id="GO:0006897">
    <property type="term" value="P:endocytosis"/>
    <property type="evidence" value="ECO:0007669"/>
    <property type="project" value="UniProtKB-KW"/>
</dbReference>
<name>A0A8C4TCP1_ERPCA</name>
<keyword evidence="5 15" id="KW-0732">Signal</keyword>
<dbReference type="Pfam" id="PF00057">
    <property type="entry name" value="Ldl_recept_a"/>
    <property type="match status" value="4"/>
</dbReference>
<keyword evidence="2" id="KW-0245">EGF-like domain</keyword>
<keyword evidence="7" id="KW-0106">Calcium</keyword>
<dbReference type="PRINTS" id="PR00261">
    <property type="entry name" value="LDLRECEPTOR"/>
</dbReference>
<evidence type="ECO:0000256" key="12">
    <source>
        <dbReference type="ARBA" id="ARBA00023180"/>
    </source>
</evidence>
<dbReference type="GeneTree" id="ENSGT00940000165769"/>
<feature type="disulfide bond" evidence="13">
    <location>
        <begin position="38"/>
        <end position="56"/>
    </location>
</feature>
<dbReference type="AlphaFoldDB" id="A0A8C4TCP1"/>
<dbReference type="InterPro" id="IPR002172">
    <property type="entry name" value="LDrepeatLR_classA_rpt"/>
</dbReference>
<keyword evidence="12" id="KW-0325">Glycoprotein</keyword>
<dbReference type="PROSITE" id="PS50068">
    <property type="entry name" value="LDLRA_2"/>
    <property type="match status" value="4"/>
</dbReference>
<dbReference type="FunFam" id="4.10.400.10:FF:000002">
    <property type="entry name" value="Low-density lipoprotein receptor-related protein 1"/>
    <property type="match status" value="1"/>
</dbReference>
<keyword evidence="6" id="KW-0677">Repeat</keyword>
<evidence type="ECO:0000256" key="6">
    <source>
        <dbReference type="ARBA" id="ARBA00022737"/>
    </source>
</evidence>
<dbReference type="Proteomes" id="UP000694620">
    <property type="component" value="Unassembled WGS sequence"/>
</dbReference>
<evidence type="ECO:0000256" key="10">
    <source>
        <dbReference type="ARBA" id="ARBA00023157"/>
    </source>
</evidence>
<dbReference type="PROSITE" id="PS01209">
    <property type="entry name" value="LDLRA_1"/>
    <property type="match status" value="2"/>
</dbReference>
<evidence type="ECO:0000256" key="2">
    <source>
        <dbReference type="ARBA" id="ARBA00022536"/>
    </source>
</evidence>
<feature type="disulfide bond" evidence="13">
    <location>
        <begin position="167"/>
        <end position="185"/>
    </location>
</feature>
<evidence type="ECO:0000256" key="1">
    <source>
        <dbReference type="ARBA" id="ARBA00004167"/>
    </source>
</evidence>
<feature type="chain" id="PRO_5034449568" evidence="15">
    <location>
        <begin position="25"/>
        <end position="278"/>
    </location>
</feature>
<keyword evidence="4 14" id="KW-0812">Transmembrane</keyword>
<dbReference type="GO" id="GO:0043235">
    <property type="term" value="C:receptor complex"/>
    <property type="evidence" value="ECO:0007669"/>
    <property type="project" value="TreeGrafter"/>
</dbReference>
<dbReference type="PANTHER" id="PTHR22722">
    <property type="entry name" value="LOW-DENSITY LIPOPROTEIN RECEPTOR-RELATED PROTEIN 2-RELATED"/>
    <property type="match status" value="1"/>
</dbReference>
<keyword evidence="11" id="KW-0675">Receptor</keyword>
<dbReference type="Ensembl" id="ENSECRT00000028002.1">
    <property type="protein sequence ID" value="ENSECRP00000027429.1"/>
    <property type="gene ID" value="ENSECRG00000016953.1"/>
</dbReference>
<reference evidence="16" key="1">
    <citation type="submission" date="2025-08" db="UniProtKB">
        <authorList>
            <consortium name="Ensembl"/>
        </authorList>
    </citation>
    <scope>IDENTIFICATION</scope>
</reference>
<keyword evidence="9 14" id="KW-0472">Membrane</keyword>
<keyword evidence="10 13" id="KW-1015">Disulfide bond</keyword>
<feature type="signal peptide" evidence="15">
    <location>
        <begin position="1"/>
        <end position="24"/>
    </location>
</feature>
<feature type="disulfide bond" evidence="13">
    <location>
        <begin position="31"/>
        <end position="43"/>
    </location>
</feature>
<keyword evidence="8 14" id="KW-1133">Transmembrane helix</keyword>
<comment type="subcellular location">
    <subcellularLocation>
        <location evidence="1">Membrane</location>
        <topology evidence="1">Single-pass membrane protein</topology>
    </subcellularLocation>
</comment>
<feature type="disulfide bond" evidence="13">
    <location>
        <begin position="179"/>
        <end position="194"/>
    </location>
</feature>
<evidence type="ECO:0000256" key="3">
    <source>
        <dbReference type="ARBA" id="ARBA00022583"/>
    </source>
</evidence>
<dbReference type="InterPro" id="IPR051221">
    <property type="entry name" value="LDLR-related"/>
</dbReference>
<evidence type="ECO:0000256" key="13">
    <source>
        <dbReference type="PROSITE-ProRule" id="PRU00124"/>
    </source>
</evidence>
<evidence type="ECO:0000256" key="8">
    <source>
        <dbReference type="ARBA" id="ARBA00022989"/>
    </source>
</evidence>
<evidence type="ECO:0000256" key="9">
    <source>
        <dbReference type="ARBA" id="ARBA00023136"/>
    </source>
</evidence>
<dbReference type="Gene3D" id="4.10.400.10">
    <property type="entry name" value="Low-density Lipoprotein Receptor"/>
    <property type="match status" value="4"/>
</dbReference>
<dbReference type="SMART" id="SM00192">
    <property type="entry name" value="LDLa"/>
    <property type="match status" value="4"/>
</dbReference>
<organism evidence="16 17">
    <name type="scientific">Erpetoichthys calabaricus</name>
    <name type="common">Rope fish</name>
    <name type="synonym">Calamoichthys calabaricus</name>
    <dbReference type="NCBI Taxonomy" id="27687"/>
    <lineage>
        <taxon>Eukaryota</taxon>
        <taxon>Metazoa</taxon>
        <taxon>Chordata</taxon>
        <taxon>Craniata</taxon>
        <taxon>Vertebrata</taxon>
        <taxon>Euteleostomi</taxon>
        <taxon>Actinopterygii</taxon>
        <taxon>Polypteriformes</taxon>
        <taxon>Polypteridae</taxon>
        <taxon>Erpetoichthys</taxon>
    </lineage>
</organism>
<evidence type="ECO:0000256" key="7">
    <source>
        <dbReference type="ARBA" id="ARBA00022837"/>
    </source>
</evidence>
<feature type="disulfide bond" evidence="13">
    <location>
        <begin position="160"/>
        <end position="172"/>
    </location>
</feature>
<keyword evidence="3" id="KW-0254">Endocytosis</keyword>
<sequence>METKTVWFALLLLLLLLHHPPVFLLPDTRTCEPDEHLCDSGKCIPSFWVCDGFADCLDGSDEPPSCDEVTCRPDEFTCPLPWYSGPRCIPKSYVCDGERDCSNAADELQNCTTRQCHANDQFTCQNGMCIPSAFVCDGDNDCWDNSDELDSLCRTPVPTCAPGQFQCSSGECIDLHKVCNGQNDCNDMSDERRCGKTYGFPVPVLMPPYGCWVFLIILSLTSGAAISAIDVEPSSELTLAMHHALGMSLLYAIWYGIQKQTLRFLLRWIDLIVLVTHL</sequence>
<proteinExistence type="predicted"/>
<evidence type="ECO:0000256" key="14">
    <source>
        <dbReference type="SAM" id="Phobius"/>
    </source>
</evidence>
<evidence type="ECO:0000313" key="16">
    <source>
        <dbReference type="Ensembl" id="ENSECRP00000027429.1"/>
    </source>
</evidence>
<evidence type="ECO:0000256" key="5">
    <source>
        <dbReference type="ARBA" id="ARBA00022729"/>
    </source>
</evidence>
<keyword evidence="17" id="KW-1185">Reference proteome</keyword>
<feature type="transmembrane region" description="Helical" evidence="14">
    <location>
        <begin position="238"/>
        <end position="257"/>
    </location>
</feature>
<dbReference type="InterPro" id="IPR036055">
    <property type="entry name" value="LDL_receptor-like_sf"/>
</dbReference>
<feature type="disulfide bond" evidence="13">
    <location>
        <begin position="124"/>
        <end position="142"/>
    </location>
</feature>
<dbReference type="FunFam" id="4.10.400.10:FF:000065">
    <property type="entry name" value="Transmembrane protease serine 7"/>
    <property type="match status" value="1"/>
</dbReference>
<dbReference type="SUPFAM" id="SSF57424">
    <property type="entry name" value="LDL receptor-like module"/>
    <property type="match status" value="4"/>
</dbReference>
<evidence type="ECO:0000256" key="15">
    <source>
        <dbReference type="SAM" id="SignalP"/>
    </source>
</evidence>
<dbReference type="FunFam" id="4.10.400.10:FF:000005">
    <property type="entry name" value="low-density lipoprotein receptor-related protein 1B"/>
    <property type="match status" value="1"/>
</dbReference>
<evidence type="ECO:0000256" key="4">
    <source>
        <dbReference type="ARBA" id="ARBA00022692"/>
    </source>
</evidence>
<evidence type="ECO:0000256" key="11">
    <source>
        <dbReference type="ARBA" id="ARBA00023170"/>
    </source>
</evidence>
<accession>A0A8C4TCP1</accession>
<reference evidence="16" key="2">
    <citation type="submission" date="2025-09" db="UniProtKB">
        <authorList>
            <consortium name="Ensembl"/>
        </authorList>
    </citation>
    <scope>IDENTIFICATION</scope>
</reference>
<protein>
    <submittedName>
        <fullName evidence="16">Uncharacterized protein</fullName>
    </submittedName>
</protein>
<comment type="caution">
    <text evidence="13">Lacks conserved residue(s) required for the propagation of feature annotation.</text>
</comment>
<dbReference type="CDD" id="cd00112">
    <property type="entry name" value="LDLa"/>
    <property type="match status" value="4"/>
</dbReference>